<evidence type="ECO:0000313" key="2">
    <source>
        <dbReference type="EMBL" id="AKJ31687.1"/>
    </source>
</evidence>
<organism evidence="2 3">
    <name type="scientific">Caldimonas brevitalea</name>
    <dbReference type="NCBI Taxonomy" id="413882"/>
    <lineage>
        <taxon>Bacteria</taxon>
        <taxon>Pseudomonadati</taxon>
        <taxon>Pseudomonadota</taxon>
        <taxon>Betaproteobacteria</taxon>
        <taxon>Burkholderiales</taxon>
        <taxon>Sphaerotilaceae</taxon>
        <taxon>Caldimonas</taxon>
    </lineage>
</organism>
<proteinExistence type="predicted"/>
<evidence type="ECO:0000256" key="1">
    <source>
        <dbReference type="SAM" id="Phobius"/>
    </source>
</evidence>
<sequence length="204" mass="21013">MTDSVAASKEIAQAVQAGKMTAKAGAELAQEMRNEIMELSRLRSSPVGRAYARKLKLSGKTLGELADKYAKDLFKKAFAELGEAQQARVYTEIVNAAGRPNPSVIAKAKFIGKIGQRLVLVSLAVAVYEIYEAEDKPREVARQSVIAGAGVAGGAAVGAGAVATGVCAATAPVCVGVAVLIGGLLFATGADLTFGTLYPSPTSR</sequence>
<dbReference type="EMBL" id="CP011371">
    <property type="protein sequence ID" value="AKJ31687.1"/>
    <property type="molecule type" value="Genomic_DNA"/>
</dbReference>
<keyword evidence="1" id="KW-0812">Transmembrane</keyword>
<gene>
    <name evidence="2" type="ORF">AAW51_4996</name>
</gene>
<dbReference type="AlphaFoldDB" id="A0A0G3BQH2"/>
<keyword evidence="1" id="KW-0472">Membrane</keyword>
<name>A0A0G3BQH2_9BURK</name>
<dbReference type="STRING" id="413882.AAW51_4996"/>
<accession>A0A0G3BQH2</accession>
<dbReference type="Proteomes" id="UP000035352">
    <property type="component" value="Chromosome"/>
</dbReference>
<dbReference type="KEGG" id="pbh:AAW51_4996"/>
<reference evidence="2 3" key="1">
    <citation type="submission" date="2015-05" db="EMBL/GenBank/DDBJ databases">
        <authorList>
            <person name="Tang B."/>
            <person name="Yu Y."/>
        </authorList>
    </citation>
    <scope>NUCLEOTIDE SEQUENCE [LARGE SCALE GENOMIC DNA]</scope>
    <source>
        <strain evidence="2 3">DSM 7029</strain>
    </source>
</reference>
<evidence type="ECO:0000313" key="3">
    <source>
        <dbReference type="Proteomes" id="UP000035352"/>
    </source>
</evidence>
<feature type="transmembrane region" description="Helical" evidence="1">
    <location>
        <begin position="145"/>
        <end position="171"/>
    </location>
</feature>
<keyword evidence="3" id="KW-1185">Reference proteome</keyword>
<keyword evidence="1" id="KW-1133">Transmembrane helix</keyword>
<feature type="transmembrane region" description="Helical" evidence="1">
    <location>
        <begin position="177"/>
        <end position="198"/>
    </location>
</feature>
<protein>
    <submittedName>
        <fullName evidence="2">Uncharacterized protein</fullName>
    </submittedName>
</protein>